<feature type="non-terminal residue" evidence="15">
    <location>
        <position position="461"/>
    </location>
</feature>
<dbReference type="Pfam" id="PF00067">
    <property type="entry name" value="p450"/>
    <property type="match status" value="1"/>
</dbReference>
<evidence type="ECO:0000256" key="14">
    <source>
        <dbReference type="PIRSR" id="PIRSR602403-1"/>
    </source>
</evidence>
<dbReference type="GO" id="GO:0020037">
    <property type="term" value="F:heme binding"/>
    <property type="evidence" value="ECO:0007669"/>
    <property type="project" value="InterPro"/>
</dbReference>
<evidence type="ECO:0000313" key="15">
    <source>
        <dbReference type="EMBL" id="JAC16817.1"/>
    </source>
</evidence>
<dbReference type="EMBL" id="GBBI01001895">
    <property type="protein sequence ID" value="JAC16817.1"/>
    <property type="molecule type" value="mRNA"/>
</dbReference>
<name>A0A023F6F0_TRIIF</name>
<dbReference type="Gene3D" id="1.10.630.10">
    <property type="entry name" value="Cytochrome P450"/>
    <property type="match status" value="1"/>
</dbReference>
<dbReference type="SUPFAM" id="SSF48264">
    <property type="entry name" value="Cytochrome P450"/>
    <property type="match status" value="1"/>
</dbReference>
<proteinExistence type="evidence at transcript level"/>
<feature type="non-terminal residue" evidence="15">
    <location>
        <position position="1"/>
    </location>
</feature>
<evidence type="ECO:0000256" key="8">
    <source>
        <dbReference type="ARBA" id="ARBA00022824"/>
    </source>
</evidence>
<dbReference type="GO" id="GO:0016705">
    <property type="term" value="F:oxidoreductase activity, acting on paired donors, with incorporation or reduction of molecular oxygen"/>
    <property type="evidence" value="ECO:0007669"/>
    <property type="project" value="InterPro"/>
</dbReference>
<dbReference type="PANTHER" id="PTHR24292">
    <property type="entry name" value="CYTOCHROME P450"/>
    <property type="match status" value="1"/>
</dbReference>
<dbReference type="CDD" id="cd11056">
    <property type="entry name" value="CYP6-like"/>
    <property type="match status" value="1"/>
</dbReference>
<evidence type="ECO:0000256" key="6">
    <source>
        <dbReference type="ARBA" id="ARBA00022617"/>
    </source>
</evidence>
<dbReference type="GO" id="GO:0005789">
    <property type="term" value="C:endoplasmic reticulum membrane"/>
    <property type="evidence" value="ECO:0007669"/>
    <property type="project" value="UniProtKB-SubCell"/>
</dbReference>
<evidence type="ECO:0000256" key="7">
    <source>
        <dbReference type="ARBA" id="ARBA00022723"/>
    </source>
</evidence>
<comment type="subcellular location">
    <subcellularLocation>
        <location evidence="4">Endoplasmic reticulum membrane</location>
        <topology evidence="4">Peripheral membrane protein</topology>
    </subcellularLocation>
    <subcellularLocation>
        <location evidence="3">Microsome membrane</location>
        <topology evidence="3">Peripheral membrane protein</topology>
    </subcellularLocation>
</comment>
<evidence type="ECO:0000256" key="9">
    <source>
        <dbReference type="ARBA" id="ARBA00022848"/>
    </source>
</evidence>
<keyword evidence="6 14" id="KW-0349">Heme</keyword>
<accession>A0A023F6F0</accession>
<keyword evidence="10" id="KW-0560">Oxidoreductase</keyword>
<evidence type="ECO:0000256" key="12">
    <source>
        <dbReference type="ARBA" id="ARBA00023033"/>
    </source>
</evidence>
<dbReference type="InterPro" id="IPR002403">
    <property type="entry name" value="Cyt_P450_E_grp-IV"/>
</dbReference>
<protein>
    <submittedName>
        <fullName evidence="15">Putative cytochrome p450 cyp3/cyp5/cyp6/cyp9 subfamily</fullName>
    </submittedName>
</protein>
<evidence type="ECO:0000256" key="3">
    <source>
        <dbReference type="ARBA" id="ARBA00004174"/>
    </source>
</evidence>
<dbReference type="PRINTS" id="PR00385">
    <property type="entry name" value="P450"/>
</dbReference>
<keyword evidence="8" id="KW-0256">Endoplasmic reticulum</keyword>
<evidence type="ECO:0000256" key="4">
    <source>
        <dbReference type="ARBA" id="ARBA00004406"/>
    </source>
</evidence>
<sequence length="461" mass="53334">LTWNDNYWLKMKIPFVEPTKLFGNIKDVILMRRTIGEVYQEIYRKLGDKPIGGFFKLRQPMLMVKDPELVKEVLLDKFTYFQANDIHVRRDTNPLLKMNPILASGATWKNMKSTFTLIGEYKTLDNMVDSMKHISEQMVDYIKEQGIISIECKDMAAKYISDVIASCTLGIETNSFKEPNSQFRKMSDKILKTNTKSNIALLFAMYAPKLANWFQYRIIPESVSKYFIGLLSDICQHRVKENIVGNDFLQYLINVNKESEADGEGTVYNYDKITGLCMTLFLDGYFLSVNPLSYCLYDLANNEHIQDKLMDEIKSLEIITINDINLNKIQKMTYLDMILSESLRLHPPLQAITRVCTNKTSLKLDQHEYPVDVGTPVTVPIFALHMDAKYFENPTEFIPERFTHEAKLQRNDYVYLPYGRGPRACPGEKFADLILKVAIISILVNFRMRLRDPLKGLKQDP</sequence>
<comment type="similarity">
    <text evidence="5">Belongs to the cytochrome P450 family.</text>
</comment>
<comment type="cofactor">
    <cofactor evidence="1 14">
        <name>heme</name>
        <dbReference type="ChEBI" id="CHEBI:30413"/>
    </cofactor>
</comment>
<evidence type="ECO:0000256" key="5">
    <source>
        <dbReference type="ARBA" id="ARBA00010617"/>
    </source>
</evidence>
<keyword evidence="9" id="KW-0492">Microsome</keyword>
<organism evidence="15">
    <name type="scientific">Triatoma infestans</name>
    <name type="common">Assassin bug</name>
    <dbReference type="NCBI Taxonomy" id="30076"/>
    <lineage>
        <taxon>Eukaryota</taxon>
        <taxon>Metazoa</taxon>
        <taxon>Ecdysozoa</taxon>
        <taxon>Arthropoda</taxon>
        <taxon>Hexapoda</taxon>
        <taxon>Insecta</taxon>
        <taxon>Pterygota</taxon>
        <taxon>Neoptera</taxon>
        <taxon>Paraneoptera</taxon>
        <taxon>Hemiptera</taxon>
        <taxon>Heteroptera</taxon>
        <taxon>Panheteroptera</taxon>
        <taxon>Cimicomorpha</taxon>
        <taxon>Reduviidae</taxon>
        <taxon>Triatominae</taxon>
        <taxon>Triatoma</taxon>
    </lineage>
</organism>
<dbReference type="PRINTS" id="PR00465">
    <property type="entry name" value="EP450IV"/>
</dbReference>
<dbReference type="InterPro" id="IPR036396">
    <property type="entry name" value="Cyt_P450_sf"/>
</dbReference>
<reference evidence="15" key="1">
    <citation type="journal article" date="2014" name="PLoS Negl. Trop. Dis.">
        <title>An updated insight into the Sialotranscriptome of Triatoma infestans: developmental stage and geographic variations.</title>
        <authorList>
            <person name="Schwarz A."/>
            <person name="Medrano-Mercado N."/>
            <person name="Schaub G.A."/>
            <person name="Struchiner C.J."/>
            <person name="Bargues M.D."/>
            <person name="Levy M.Z."/>
            <person name="Ribeiro J.M."/>
        </authorList>
    </citation>
    <scope>NUCLEOTIDE SEQUENCE</scope>
    <source>
        <strain evidence="15">Chile</strain>
        <tissue evidence="15">Salivary glands</tissue>
    </source>
</reference>
<dbReference type="InterPro" id="IPR050476">
    <property type="entry name" value="Insect_CytP450_Detox"/>
</dbReference>
<dbReference type="PANTHER" id="PTHR24292:SF104">
    <property type="entry name" value="CYTOCHROME P450 308A1-RELATED"/>
    <property type="match status" value="1"/>
</dbReference>
<comment type="function">
    <text evidence="2">May be involved in the metabolism of insect hormones and in the breakdown of synthetic insecticides.</text>
</comment>
<evidence type="ECO:0000256" key="1">
    <source>
        <dbReference type="ARBA" id="ARBA00001971"/>
    </source>
</evidence>
<dbReference type="GO" id="GO:0005506">
    <property type="term" value="F:iron ion binding"/>
    <property type="evidence" value="ECO:0007669"/>
    <property type="project" value="InterPro"/>
</dbReference>
<keyword evidence="11 14" id="KW-0408">Iron</keyword>
<evidence type="ECO:0000256" key="13">
    <source>
        <dbReference type="ARBA" id="ARBA00023136"/>
    </source>
</evidence>
<keyword evidence="13" id="KW-0472">Membrane</keyword>
<feature type="binding site" description="axial binding residue" evidence="14">
    <location>
        <position position="425"/>
    </location>
    <ligand>
        <name>heme</name>
        <dbReference type="ChEBI" id="CHEBI:30413"/>
    </ligand>
    <ligandPart>
        <name>Fe</name>
        <dbReference type="ChEBI" id="CHEBI:18248"/>
    </ligandPart>
</feature>
<keyword evidence="7 14" id="KW-0479">Metal-binding</keyword>
<keyword evidence="12" id="KW-0503">Monooxygenase</keyword>
<dbReference type="InterPro" id="IPR001128">
    <property type="entry name" value="Cyt_P450"/>
</dbReference>
<evidence type="ECO:0000256" key="10">
    <source>
        <dbReference type="ARBA" id="ARBA00023002"/>
    </source>
</evidence>
<dbReference type="AlphaFoldDB" id="A0A023F6F0"/>
<dbReference type="GO" id="GO:0004497">
    <property type="term" value="F:monooxygenase activity"/>
    <property type="evidence" value="ECO:0007669"/>
    <property type="project" value="UniProtKB-KW"/>
</dbReference>
<evidence type="ECO:0000256" key="11">
    <source>
        <dbReference type="ARBA" id="ARBA00023004"/>
    </source>
</evidence>
<evidence type="ECO:0000256" key="2">
    <source>
        <dbReference type="ARBA" id="ARBA00003690"/>
    </source>
</evidence>